<comment type="caution">
    <text evidence="2">The sequence shown here is derived from an EMBL/GenBank/DDBJ whole genome shotgun (WGS) entry which is preliminary data.</text>
</comment>
<evidence type="ECO:0000259" key="1">
    <source>
        <dbReference type="Pfam" id="PF01878"/>
    </source>
</evidence>
<dbReference type="Proteomes" id="UP000632154">
    <property type="component" value="Unassembled WGS sequence"/>
</dbReference>
<dbReference type="InterPro" id="IPR002740">
    <property type="entry name" value="EVE_domain"/>
</dbReference>
<sequence>MAYWLLKSEPDVFSFADLQAAGREPWNGIRNYQARNFLRQMCPGDLGLFYHSNTQPPHIAGVLRVVSEPYPDDLQFVAASDYYDPRSSTEAPRWSMVDVEPVAAFALPVTLDDLRALPEWAESPLVRRGNRLSVMPVSEAEFRAALRAGQPAQSVD</sequence>
<dbReference type="PANTHER" id="PTHR14087">
    <property type="entry name" value="THYMOCYTE NUCLEAR PROTEIN 1"/>
    <property type="match status" value="1"/>
</dbReference>
<feature type="domain" description="EVE" evidence="1">
    <location>
        <begin position="2"/>
        <end position="144"/>
    </location>
</feature>
<accession>A0ABQ3K8B8</accession>
<dbReference type="PANTHER" id="PTHR14087:SF7">
    <property type="entry name" value="THYMOCYTE NUCLEAR PROTEIN 1"/>
    <property type="match status" value="1"/>
</dbReference>
<dbReference type="InterPro" id="IPR015947">
    <property type="entry name" value="PUA-like_sf"/>
</dbReference>
<dbReference type="Pfam" id="PF01878">
    <property type="entry name" value="EVE"/>
    <property type="match status" value="1"/>
</dbReference>
<evidence type="ECO:0000313" key="3">
    <source>
        <dbReference type="Proteomes" id="UP000632154"/>
    </source>
</evidence>
<dbReference type="InterPro" id="IPR052181">
    <property type="entry name" value="5hmC_binding"/>
</dbReference>
<dbReference type="RefSeq" id="WP_189643156.1">
    <property type="nucleotide sequence ID" value="NZ_BNAL01000018.1"/>
</dbReference>
<dbReference type="SUPFAM" id="SSF88697">
    <property type="entry name" value="PUA domain-like"/>
    <property type="match status" value="1"/>
</dbReference>
<reference evidence="3" key="1">
    <citation type="journal article" date="2019" name="Int. J. Syst. Evol. Microbiol.">
        <title>The Global Catalogue of Microorganisms (GCM) 10K type strain sequencing project: providing services to taxonomists for standard genome sequencing and annotation.</title>
        <authorList>
            <consortium name="The Broad Institute Genomics Platform"/>
            <consortium name="The Broad Institute Genome Sequencing Center for Infectious Disease"/>
            <person name="Wu L."/>
            <person name="Ma J."/>
        </authorList>
    </citation>
    <scope>NUCLEOTIDE SEQUENCE [LARGE SCALE GENOMIC DNA]</scope>
    <source>
        <strain evidence="3">CGMCC 1.18439</strain>
    </source>
</reference>
<protein>
    <submittedName>
        <fullName evidence="2">EVE domain-containing protein</fullName>
    </submittedName>
</protein>
<name>A0ABQ3K8B8_9DEIO</name>
<evidence type="ECO:0000313" key="2">
    <source>
        <dbReference type="EMBL" id="GHG04136.1"/>
    </source>
</evidence>
<proteinExistence type="predicted"/>
<organism evidence="2 3">
    <name type="scientific">Deinococcus piscis</name>
    <dbReference type="NCBI Taxonomy" id="394230"/>
    <lineage>
        <taxon>Bacteria</taxon>
        <taxon>Thermotogati</taxon>
        <taxon>Deinococcota</taxon>
        <taxon>Deinococci</taxon>
        <taxon>Deinococcales</taxon>
        <taxon>Deinococcaceae</taxon>
        <taxon>Deinococcus</taxon>
    </lineage>
</organism>
<dbReference type="CDD" id="cd21133">
    <property type="entry name" value="EVE"/>
    <property type="match status" value="1"/>
</dbReference>
<gene>
    <name evidence="2" type="ORF">GCM10017783_15950</name>
</gene>
<dbReference type="InterPro" id="IPR047197">
    <property type="entry name" value="THYN1-like_EVE"/>
</dbReference>
<keyword evidence="3" id="KW-1185">Reference proteome</keyword>
<dbReference type="Gene3D" id="3.10.590.10">
    <property type="entry name" value="ph1033 like domains"/>
    <property type="match status" value="1"/>
</dbReference>
<dbReference type="EMBL" id="BNAL01000018">
    <property type="protein sequence ID" value="GHG04136.1"/>
    <property type="molecule type" value="Genomic_DNA"/>
</dbReference>